<dbReference type="EC" id="2.7.13.3" evidence="2"/>
<protein>
    <recommendedName>
        <fullName evidence="2">histidine kinase</fullName>
        <ecNumber evidence="2">2.7.13.3</ecNumber>
    </recommendedName>
</protein>
<gene>
    <name evidence="10" type="ORF">BCY91_12620</name>
</gene>
<dbReference type="Proteomes" id="UP000283433">
    <property type="component" value="Unassembled WGS sequence"/>
</dbReference>
<dbReference type="SUPFAM" id="SSF55874">
    <property type="entry name" value="ATPase domain of HSP90 chaperone/DNA topoisomerase II/histidine kinase"/>
    <property type="match status" value="2"/>
</dbReference>
<evidence type="ECO:0000256" key="2">
    <source>
        <dbReference type="ARBA" id="ARBA00012438"/>
    </source>
</evidence>
<dbReference type="Pfam" id="PF02518">
    <property type="entry name" value="HATPase_c"/>
    <property type="match status" value="1"/>
</dbReference>
<comment type="caution">
    <text evidence="10">The sequence shown here is derived from an EMBL/GenBank/DDBJ whole genome shotgun (WGS) entry which is preliminary data.</text>
</comment>
<evidence type="ECO:0000256" key="4">
    <source>
        <dbReference type="ARBA" id="ARBA00022679"/>
    </source>
</evidence>
<dbReference type="Gene3D" id="3.30.565.10">
    <property type="entry name" value="Histidine kinase-like ATPase, C-terminal domain"/>
    <property type="match status" value="2"/>
</dbReference>
<keyword evidence="8" id="KW-0902">Two-component regulatory system</keyword>
<dbReference type="GO" id="GO:0004673">
    <property type="term" value="F:protein histidine kinase activity"/>
    <property type="evidence" value="ECO:0007669"/>
    <property type="project" value="UniProtKB-EC"/>
</dbReference>
<dbReference type="GO" id="GO:0000160">
    <property type="term" value="P:phosphorelay signal transduction system"/>
    <property type="evidence" value="ECO:0007669"/>
    <property type="project" value="UniProtKB-KW"/>
</dbReference>
<dbReference type="RefSeq" id="WP_120183308.1">
    <property type="nucleotide sequence ID" value="NZ_MBTA01000030.1"/>
</dbReference>
<evidence type="ECO:0000259" key="9">
    <source>
        <dbReference type="PROSITE" id="PS50109"/>
    </source>
</evidence>
<dbReference type="OrthoDB" id="9816482at2"/>
<evidence type="ECO:0000256" key="5">
    <source>
        <dbReference type="ARBA" id="ARBA00022741"/>
    </source>
</evidence>
<keyword evidence="3" id="KW-0597">Phosphoprotein</keyword>
<evidence type="ECO:0000256" key="7">
    <source>
        <dbReference type="ARBA" id="ARBA00022840"/>
    </source>
</evidence>
<keyword evidence="7" id="KW-0067">ATP-binding</keyword>
<dbReference type="PROSITE" id="PS50109">
    <property type="entry name" value="HIS_KIN"/>
    <property type="match status" value="1"/>
</dbReference>
<dbReference type="GO" id="GO:0005524">
    <property type="term" value="F:ATP binding"/>
    <property type="evidence" value="ECO:0007669"/>
    <property type="project" value="UniProtKB-KW"/>
</dbReference>
<evidence type="ECO:0000256" key="6">
    <source>
        <dbReference type="ARBA" id="ARBA00022777"/>
    </source>
</evidence>
<dbReference type="EMBL" id="MBTA01000030">
    <property type="protein sequence ID" value="RKD12482.1"/>
    <property type="molecule type" value="Genomic_DNA"/>
</dbReference>
<keyword evidence="5" id="KW-0547">Nucleotide-binding</keyword>
<dbReference type="SMART" id="SM00387">
    <property type="entry name" value="HATPase_c"/>
    <property type="match status" value="1"/>
</dbReference>
<feature type="domain" description="Histidine kinase" evidence="9">
    <location>
        <begin position="503"/>
        <end position="725"/>
    </location>
</feature>
<evidence type="ECO:0000256" key="3">
    <source>
        <dbReference type="ARBA" id="ARBA00022553"/>
    </source>
</evidence>
<dbReference type="AlphaFoldDB" id="A0A419S1W8"/>
<dbReference type="PRINTS" id="PR00344">
    <property type="entry name" value="BCTRLSENSOR"/>
</dbReference>
<accession>A0A419S1W8</accession>
<keyword evidence="4" id="KW-0808">Transferase</keyword>
<dbReference type="PANTHER" id="PTHR43065">
    <property type="entry name" value="SENSOR HISTIDINE KINASE"/>
    <property type="match status" value="1"/>
</dbReference>
<keyword evidence="6" id="KW-0418">Kinase</keyword>
<dbReference type="InterPro" id="IPR003594">
    <property type="entry name" value="HATPase_dom"/>
</dbReference>
<evidence type="ECO:0000256" key="8">
    <source>
        <dbReference type="ARBA" id="ARBA00023012"/>
    </source>
</evidence>
<evidence type="ECO:0000313" key="11">
    <source>
        <dbReference type="Proteomes" id="UP000283433"/>
    </source>
</evidence>
<dbReference type="PANTHER" id="PTHR43065:SF10">
    <property type="entry name" value="PEROXIDE STRESS-ACTIVATED HISTIDINE KINASE MAK3"/>
    <property type="match status" value="1"/>
</dbReference>
<evidence type="ECO:0000313" key="10">
    <source>
        <dbReference type="EMBL" id="RKD12482.1"/>
    </source>
</evidence>
<name>A0A419S1W8_9SPHI</name>
<reference evidence="10 11" key="1">
    <citation type="submission" date="2016-07" db="EMBL/GenBank/DDBJ databases">
        <title>Genome of Pelobium manganitolerans.</title>
        <authorList>
            <person name="Wu S."/>
            <person name="Wang G."/>
        </authorList>
    </citation>
    <scope>NUCLEOTIDE SEQUENCE [LARGE SCALE GENOMIC DNA]</scope>
    <source>
        <strain evidence="10 11">YS-25</strain>
    </source>
</reference>
<evidence type="ECO:0000256" key="1">
    <source>
        <dbReference type="ARBA" id="ARBA00000085"/>
    </source>
</evidence>
<dbReference type="InterPro" id="IPR004358">
    <property type="entry name" value="Sig_transdc_His_kin-like_C"/>
</dbReference>
<dbReference type="Pfam" id="PF13589">
    <property type="entry name" value="HATPase_c_3"/>
    <property type="match status" value="1"/>
</dbReference>
<keyword evidence="11" id="KW-1185">Reference proteome</keyword>
<dbReference type="InterPro" id="IPR005467">
    <property type="entry name" value="His_kinase_dom"/>
</dbReference>
<sequence>MDTTEKIAFTVDAGIINRLGLELVAKSETAVAELIKNAYDADANVVNLYFENAHLPGGKLIIKDDGNGMTKSQLIDGFMRLATSDKIHNSVSEKFMRPKAGRKGIGRFSTQRLGEQLTINTKAEHSPALELDIHWNKYTSDILLGTVQNNLTTQVDYNSEIGTTLNINRLREKWSDADIKRVYRYVADLIQPSYLSIQNNNNIVEESKTESFEVNFLRKDDNEINWTSVADPGVMMLNRALATITGFIDPDGKGIVNLTTKEFKLNGVRTSLIDSINTEEEPYPVLKGASIAFKAYYYIGGDRNSYYGITKSELKIITDHLKKNGGIKLYRNGFRVPKYGDTGNDWLALDTRSRIGNGIPFGNNHLLGFVQLTDPNGKIFEESAGREGLIEREAFRELQKFVSTAIENGFLNFISWFRKTDEYLTLNPERAPTPTTNVVDKSVQDIKDATKTLTNPESTEDERRDAAIKLDISTKVFVKTTKSAINELEMMRVLAGVGLTIAEFIHEIKQIVPSTLGYIEDTLKHNLDISVTRNLENISEALGSLLAYTSYFDETISKNIIRELQTINLRKSLDVFKEIIENDLKRRHIHLDMELVGKDLLIDSIHPSEVNTILQNLYSNAKKAILKTTGIKGRILIKAHKNQDESRVILEVQDNGIGISSKHKDRIFDAFFTTSSERKEDFGTSTGLGLYILNQIIRNRDGLINLGTADPGYKTAFIVTLPLGNKENLK</sequence>
<comment type="catalytic activity">
    <reaction evidence="1">
        <text>ATP + protein L-histidine = ADP + protein N-phospho-L-histidine.</text>
        <dbReference type="EC" id="2.7.13.3"/>
    </reaction>
</comment>
<organism evidence="10 11">
    <name type="scientific">Pelobium manganitolerans</name>
    <dbReference type="NCBI Taxonomy" id="1842495"/>
    <lineage>
        <taxon>Bacteria</taxon>
        <taxon>Pseudomonadati</taxon>
        <taxon>Bacteroidota</taxon>
        <taxon>Sphingobacteriia</taxon>
        <taxon>Sphingobacteriales</taxon>
        <taxon>Sphingobacteriaceae</taxon>
        <taxon>Pelobium</taxon>
    </lineage>
</organism>
<dbReference type="InterPro" id="IPR036890">
    <property type="entry name" value="HATPase_C_sf"/>
</dbReference>
<proteinExistence type="predicted"/>